<reference evidence="2" key="1">
    <citation type="submission" date="2023-07" db="EMBL/GenBank/DDBJ databases">
        <authorList>
            <consortium name="AG Swart"/>
            <person name="Singh M."/>
            <person name="Singh A."/>
            <person name="Seah K."/>
            <person name="Emmerich C."/>
        </authorList>
    </citation>
    <scope>NUCLEOTIDE SEQUENCE</scope>
    <source>
        <strain evidence="2">DP1</strain>
    </source>
</reference>
<feature type="compositionally biased region" description="Low complexity" evidence="1">
    <location>
        <begin position="158"/>
        <end position="170"/>
    </location>
</feature>
<dbReference type="AlphaFoldDB" id="A0AAD1XV97"/>
<sequence length="546" mass="63938">MKKKEDGSLVVEKDSKTNVVSIKTSSKRKQTIKIKNANVPIKAMGTIDPSSSIDLDNIITDFKKIKYSDFGYDSDSHFLEFLQIDRGSKWNFLFKQLFPDRKNQETLYNKNMHKKKTKKWRKRKTNKESMKVYNKANKTYKQYLNVTPAFQPMKIKPKPSSLRRSLNPPSMDKSSRMSSMCDESDRICSVSDDVRTELALTRPKSLYEKLRNERIDLIKLNHAHLREKLKFDELKTDAEKMEETLNQGINFVKNIAASHQRDCRNDFQNQKKFHSIRNIQNISSDNKGYLAVSVLNGSKNFAQTFKFNSRQRRQLDSQPEQKKQGAHNSGLNLFEEDLSPEGFHNDSKSLDEDYNFEKEESLHMKHKNVKRRYPKILSGICNNDYKNKSFQLHPTKIEEVEVPVNLEEDYTETAKDERSKTMVLSTQARLAKKSKQGQTFLSKFLKLRKRQRRRLDKKYPLKYRPSKTKNYPSFTPKYLFSSPRNASFCNFAKSKQLFLSTQASLPFKSKARRAVNRSLDAERLSTQFRKLPQGFLYMPSSLKLKR</sequence>
<dbReference type="Proteomes" id="UP001295684">
    <property type="component" value="Unassembled WGS sequence"/>
</dbReference>
<organism evidence="2 3">
    <name type="scientific">Euplotes crassus</name>
    <dbReference type="NCBI Taxonomy" id="5936"/>
    <lineage>
        <taxon>Eukaryota</taxon>
        <taxon>Sar</taxon>
        <taxon>Alveolata</taxon>
        <taxon>Ciliophora</taxon>
        <taxon>Intramacronucleata</taxon>
        <taxon>Spirotrichea</taxon>
        <taxon>Hypotrichia</taxon>
        <taxon>Euplotida</taxon>
        <taxon>Euplotidae</taxon>
        <taxon>Moneuplotes</taxon>
    </lineage>
</organism>
<protein>
    <submittedName>
        <fullName evidence="2">Uncharacterized protein</fullName>
    </submittedName>
</protein>
<dbReference type="EMBL" id="CAMPGE010021393">
    <property type="protein sequence ID" value="CAI2379544.1"/>
    <property type="molecule type" value="Genomic_DNA"/>
</dbReference>
<evidence type="ECO:0000313" key="3">
    <source>
        <dbReference type="Proteomes" id="UP001295684"/>
    </source>
</evidence>
<keyword evidence="3" id="KW-1185">Reference proteome</keyword>
<accession>A0AAD1XV97</accession>
<proteinExistence type="predicted"/>
<comment type="caution">
    <text evidence="2">The sequence shown here is derived from an EMBL/GenBank/DDBJ whole genome shotgun (WGS) entry which is preliminary data.</text>
</comment>
<feature type="region of interest" description="Disordered" evidence="1">
    <location>
        <begin position="154"/>
        <end position="178"/>
    </location>
</feature>
<evidence type="ECO:0000256" key="1">
    <source>
        <dbReference type="SAM" id="MobiDB-lite"/>
    </source>
</evidence>
<gene>
    <name evidence="2" type="ORF">ECRASSUSDP1_LOCUS20954</name>
</gene>
<name>A0AAD1XV97_EUPCR</name>
<evidence type="ECO:0000313" key="2">
    <source>
        <dbReference type="EMBL" id="CAI2379544.1"/>
    </source>
</evidence>